<evidence type="ECO:0000313" key="1">
    <source>
        <dbReference type="EMBL" id="RNA04740.1"/>
    </source>
</evidence>
<sequence>MRKKNKKLSSFLVIKNCFISFILSIASFELITCLFASCCSSISVSLSCSTLSLSSYHQSILSLRYRAIYSMVFGHQ</sequence>
<protein>
    <submittedName>
        <fullName evidence="1">Uncharacterized protein</fullName>
    </submittedName>
</protein>
<reference evidence="1 2" key="1">
    <citation type="journal article" date="2018" name="Sci. Rep.">
        <title>Genomic signatures of local adaptation to the degree of environmental predictability in rotifers.</title>
        <authorList>
            <person name="Franch-Gras L."/>
            <person name="Hahn C."/>
            <person name="Garcia-Roger E.M."/>
            <person name="Carmona M.J."/>
            <person name="Serra M."/>
            <person name="Gomez A."/>
        </authorList>
    </citation>
    <scope>NUCLEOTIDE SEQUENCE [LARGE SCALE GENOMIC DNA]</scope>
    <source>
        <strain evidence="1">HYR1</strain>
    </source>
</reference>
<name>A0A3M7Q024_BRAPC</name>
<evidence type="ECO:0000313" key="2">
    <source>
        <dbReference type="Proteomes" id="UP000276133"/>
    </source>
</evidence>
<dbReference type="EMBL" id="REGN01007985">
    <property type="protein sequence ID" value="RNA04740.1"/>
    <property type="molecule type" value="Genomic_DNA"/>
</dbReference>
<organism evidence="1 2">
    <name type="scientific">Brachionus plicatilis</name>
    <name type="common">Marine rotifer</name>
    <name type="synonym">Brachionus muelleri</name>
    <dbReference type="NCBI Taxonomy" id="10195"/>
    <lineage>
        <taxon>Eukaryota</taxon>
        <taxon>Metazoa</taxon>
        <taxon>Spiralia</taxon>
        <taxon>Gnathifera</taxon>
        <taxon>Rotifera</taxon>
        <taxon>Eurotatoria</taxon>
        <taxon>Monogononta</taxon>
        <taxon>Pseudotrocha</taxon>
        <taxon>Ploima</taxon>
        <taxon>Brachionidae</taxon>
        <taxon>Brachionus</taxon>
    </lineage>
</organism>
<dbReference type="AlphaFoldDB" id="A0A3M7Q024"/>
<dbReference type="Proteomes" id="UP000276133">
    <property type="component" value="Unassembled WGS sequence"/>
</dbReference>
<keyword evidence="2" id="KW-1185">Reference proteome</keyword>
<gene>
    <name evidence="1" type="ORF">BpHYR1_048748</name>
</gene>
<proteinExistence type="predicted"/>
<accession>A0A3M7Q024</accession>
<comment type="caution">
    <text evidence="1">The sequence shown here is derived from an EMBL/GenBank/DDBJ whole genome shotgun (WGS) entry which is preliminary data.</text>
</comment>